<dbReference type="Gene3D" id="3.50.50.60">
    <property type="entry name" value="FAD/NAD(P)-binding domain"/>
    <property type="match status" value="2"/>
</dbReference>
<dbReference type="InterPro" id="IPR036188">
    <property type="entry name" value="FAD/NAD-bd_sf"/>
</dbReference>
<dbReference type="GO" id="GO:0050661">
    <property type="term" value="F:NADP binding"/>
    <property type="evidence" value="ECO:0007669"/>
    <property type="project" value="InterPro"/>
</dbReference>
<evidence type="ECO:0000256" key="2">
    <source>
        <dbReference type="ARBA" id="ARBA00022630"/>
    </source>
</evidence>
<keyword evidence="2" id="KW-0285">Flavoprotein</keyword>
<evidence type="ECO:0000256" key="1">
    <source>
        <dbReference type="ARBA" id="ARBA00009183"/>
    </source>
</evidence>
<dbReference type="GO" id="GO:0004499">
    <property type="term" value="F:N,N-dimethylaniline monooxygenase activity"/>
    <property type="evidence" value="ECO:0007669"/>
    <property type="project" value="InterPro"/>
</dbReference>
<protein>
    <submittedName>
        <fullName evidence="5">DEBR0S6_03796g1_1</fullName>
    </submittedName>
</protein>
<gene>
    <name evidence="5" type="ORF">DEBR0S6_03796G</name>
</gene>
<reference evidence="5 6" key="1">
    <citation type="submission" date="2019-07" db="EMBL/GenBank/DDBJ databases">
        <authorList>
            <person name="Friedrich A."/>
            <person name="Schacherer J."/>
        </authorList>
    </citation>
    <scope>NUCLEOTIDE SEQUENCE [LARGE SCALE GENOMIC DNA]</scope>
</reference>
<comment type="similarity">
    <text evidence="1">Belongs to the FMO family.</text>
</comment>
<keyword evidence="3" id="KW-0274">FAD</keyword>
<evidence type="ECO:0000256" key="4">
    <source>
        <dbReference type="ARBA" id="ARBA00023002"/>
    </source>
</evidence>
<dbReference type="InterPro" id="IPR050346">
    <property type="entry name" value="FMO-like"/>
</dbReference>
<dbReference type="GO" id="GO:0050660">
    <property type="term" value="F:flavin adenine dinucleotide binding"/>
    <property type="evidence" value="ECO:0007669"/>
    <property type="project" value="InterPro"/>
</dbReference>
<name>A0A7D9H234_DEKBR</name>
<evidence type="ECO:0000256" key="3">
    <source>
        <dbReference type="ARBA" id="ARBA00022827"/>
    </source>
</evidence>
<keyword evidence="4" id="KW-0560">Oxidoreductase</keyword>
<dbReference type="EMBL" id="CABFWN010000006">
    <property type="protein sequence ID" value="VUG19941.1"/>
    <property type="molecule type" value="Genomic_DNA"/>
</dbReference>
<evidence type="ECO:0000313" key="5">
    <source>
        <dbReference type="EMBL" id="VUG19941.1"/>
    </source>
</evidence>
<proteinExistence type="inferred from homology"/>
<sequence length="527" mass="60262">MVEPTHEKRVKSIAIIGGGPSGIATLYDLTRALKNGTSMYGSKYIRSYEQRKEVAFDKIVLFERNQFTGGVWCRKTRGNFNSDPAVPELSLQKELTNPDNIFVKAPISRELKKKLSSSSFNHPIEVKKQGGEPEDLYQWKSSAAYEKLFTNVPNKYMSFSFDPLSSKQLVDLELRYKKIAGFESADDVGNYLDDVLRNNDLTRYVRRASNVERVTKLPTGKWRLFIRQSIKKTDNSVDLWYQEDFDAVVIANGKTVPIVPSFKGFNEFYEKTKEKIWITLAKSLKDPTKLKKAKKILIVGSSVSAVDLIQYAFPRNLDKPSVFISRRSENHAGRDWADFCTHTRGITSKPEIDHFNAAEESIVFKDGTVEKGFDTVIICTGYHMYYPFLESDYLKSHSDALKFYDYTFSIDDPTLALVGNTYAAFIFNRVEAQAAALAGVWSGQKQLPITSVQLDWYNTEFPKPLRTYSVAEHFIRPLERYFLKGRKNPLDVEGKRDHVADLGLSRSNLQIIFNKIRRGELKTEELI</sequence>
<accession>A0A7D9H234</accession>
<dbReference type="SUPFAM" id="SSF51905">
    <property type="entry name" value="FAD/NAD(P)-binding domain"/>
    <property type="match status" value="2"/>
</dbReference>
<keyword evidence="6" id="KW-1185">Reference proteome</keyword>
<dbReference type="Pfam" id="PF00743">
    <property type="entry name" value="FMO-like"/>
    <property type="match status" value="1"/>
</dbReference>
<dbReference type="Proteomes" id="UP000478008">
    <property type="component" value="Unassembled WGS sequence"/>
</dbReference>
<dbReference type="AlphaFoldDB" id="A0A7D9H234"/>
<dbReference type="PANTHER" id="PTHR23023">
    <property type="entry name" value="DIMETHYLANILINE MONOOXYGENASE"/>
    <property type="match status" value="1"/>
</dbReference>
<evidence type="ECO:0000313" key="6">
    <source>
        <dbReference type="Proteomes" id="UP000478008"/>
    </source>
</evidence>
<dbReference type="InterPro" id="IPR020946">
    <property type="entry name" value="Flavin_mOase-like"/>
</dbReference>
<organism evidence="5 6">
    <name type="scientific">Dekkera bruxellensis</name>
    <name type="common">Brettanomyces custersii</name>
    <dbReference type="NCBI Taxonomy" id="5007"/>
    <lineage>
        <taxon>Eukaryota</taxon>
        <taxon>Fungi</taxon>
        <taxon>Dikarya</taxon>
        <taxon>Ascomycota</taxon>
        <taxon>Saccharomycotina</taxon>
        <taxon>Pichiomycetes</taxon>
        <taxon>Pichiales</taxon>
        <taxon>Pichiaceae</taxon>
        <taxon>Brettanomyces</taxon>
    </lineage>
</organism>